<feature type="region of interest" description="Disordered" evidence="2">
    <location>
        <begin position="1803"/>
        <end position="1844"/>
    </location>
</feature>
<dbReference type="PANTHER" id="PTHR43308">
    <property type="entry name" value="OUTER MEMBRANE PROTEIN ALPHA-RELATED"/>
    <property type="match status" value="1"/>
</dbReference>
<accession>A0A2U1BJA1</accession>
<feature type="signal peptide" evidence="3">
    <location>
        <begin position="1"/>
        <end position="31"/>
    </location>
</feature>
<feature type="chain" id="PRO_5015655689" evidence="3">
    <location>
        <begin position="32"/>
        <end position="2020"/>
    </location>
</feature>
<dbReference type="InterPro" id="IPR051465">
    <property type="entry name" value="Cell_Envelope_Struct_Comp"/>
</dbReference>
<comment type="caution">
    <text evidence="5">The sequence shown here is derived from an EMBL/GenBank/DDBJ whole genome shotgun (WGS) entry which is preliminary data.</text>
</comment>
<dbReference type="SUPFAM" id="SSF53187">
    <property type="entry name" value="Zn-dependent exopeptidases"/>
    <property type="match status" value="2"/>
</dbReference>
<proteinExistence type="predicted"/>
<dbReference type="Proteomes" id="UP000245778">
    <property type="component" value="Unassembled WGS sequence"/>
</dbReference>
<dbReference type="Pfam" id="PF00395">
    <property type="entry name" value="SLH"/>
    <property type="match status" value="3"/>
</dbReference>
<reference evidence="5 6" key="1">
    <citation type="submission" date="2018-04" db="EMBL/GenBank/DDBJ databases">
        <title>Genomic Encyclopedia of Type Strains, Phase IV (KMG-IV): sequencing the most valuable type-strain genomes for metagenomic binning, comparative biology and taxonomic classification.</title>
        <authorList>
            <person name="Goeker M."/>
        </authorList>
    </citation>
    <scope>NUCLEOTIDE SEQUENCE [LARGE SCALE GENOMIC DNA]</scope>
    <source>
        <strain evidence="5 6">DSM 26588</strain>
    </source>
</reference>
<dbReference type="PANTHER" id="PTHR43308:SF5">
    <property type="entry name" value="S-LAYER PROTEIN _ PEPTIDOGLYCAN ENDO-BETA-N-ACETYLGLUCOSAMINIDASE"/>
    <property type="match status" value="1"/>
</dbReference>
<evidence type="ECO:0000256" key="2">
    <source>
        <dbReference type="SAM" id="MobiDB-lite"/>
    </source>
</evidence>
<evidence type="ECO:0000313" key="6">
    <source>
        <dbReference type="Proteomes" id="UP000245778"/>
    </source>
</evidence>
<gene>
    <name evidence="5" type="ORF">C7373_106225</name>
</gene>
<feature type="domain" description="SLH" evidence="4">
    <location>
        <begin position="1963"/>
        <end position="2020"/>
    </location>
</feature>
<keyword evidence="1" id="KW-0677">Repeat</keyword>
<evidence type="ECO:0000256" key="1">
    <source>
        <dbReference type="ARBA" id="ARBA00022737"/>
    </source>
</evidence>
<organism evidence="5 6">
    <name type="scientific">Intestinimonas butyriciproducens</name>
    <dbReference type="NCBI Taxonomy" id="1297617"/>
    <lineage>
        <taxon>Bacteria</taxon>
        <taxon>Bacillati</taxon>
        <taxon>Bacillota</taxon>
        <taxon>Clostridia</taxon>
        <taxon>Eubacteriales</taxon>
        <taxon>Intestinimonas</taxon>
    </lineage>
</organism>
<dbReference type="InterPro" id="IPR001119">
    <property type="entry name" value="SLH_dom"/>
</dbReference>
<evidence type="ECO:0000313" key="5">
    <source>
        <dbReference type="EMBL" id="PVY48716.1"/>
    </source>
</evidence>
<feature type="domain" description="SLH" evidence="4">
    <location>
        <begin position="1838"/>
        <end position="1896"/>
    </location>
</feature>
<name>A0A2U1BJA1_9FIRM</name>
<feature type="compositionally biased region" description="Low complexity" evidence="2">
    <location>
        <begin position="1817"/>
        <end position="1838"/>
    </location>
</feature>
<keyword evidence="3" id="KW-0732">Signal</keyword>
<evidence type="ECO:0000256" key="3">
    <source>
        <dbReference type="SAM" id="SignalP"/>
    </source>
</evidence>
<sequence>MIKKRRAPSRAMALILTLAMILSMLVIPTAAKEPEVTTPDPETLEEIVGIMKEYIDGESAFDNLSFVYMGWRTTGGPWQNYVIDDFIGKPLTSEEVGYTYSDVDMSDATTGDYFWVQHDYASENMSTSLVWAPQYARMEITSIKDGAGEEHLNDPVYALGDGVKVYDLRDTVNVESFGFDPTSDIYQEHYNDLYSLGLDLDGYGSDDDARDEAFIQAMWAWITEKDEDGNRVNVFQDGDTVYTEDNTGPEAELNLRAHLARDTSFTTRSEDVTDPANVSEEVEGLTGEVVYVGDATKFSGDKSALKGKVLLCDSRNAANFTFAQEVGAISVMTTAALASYSKHFTDSARFAGGAGASSNLAAMDTGNPVVEWNLTLDQYDALKDLLDAGMTVEMNVASVGSIYPITDESNPATQGQLTAVAEIKGAVHPEKRVLVLSHVQEPSSNDNATGVGLNVELATKMKQMIDDGVIARPDCTITFLWGDEYEFSYLWQDAHQEELANVICAVNLDMVGEDPEKTGGPMRIEKAPDPSAYYNYATDTMNGTDVGSVTTSTASEFVRQPDSHTLWGASSEDEIRAVDIGGNFINDLYMAATQQVIEQVDSDFEVLVNPFEGGSDHEAFLEAGVPAVLTWHFTDYVYHTTKDTLFFSSARELEDVGITSLATAYMAANANENGTREMLELVYDAAVERFASEWENTASHAAWVEEYDKDATDELANEKEVLTAWGTWYKEALESCGAYFDGAFDGYAALLAEYQGKVDDLNDWALGYADKCFGVEYDVDVTSAAMTMADNVLSLSESEQTIQATLTVDTAALNGVNPVAWAATLDWTLDRDGSEQDPALYPYCYTGDALENWTTWGTSGTDGTQYVSVTGASASDTGDGKTAITVTIETLAPFFTTRSGDNAMGTPGSVSSRNVFESFIGAYDLTALSGSAELSTAELEVNIYDSYTRYADVLEQLEAIQTAAEANGRYFEIKNYGTSEGGLDTYYVTLSDSSDSVDSFKSMNETALTDPASLQAKIDDGTIGEYRVPFFISNIHPDECPGVDSTMNLLWTLATEDTIDYNTLADFKESVDLDSLFAEDVVDLGITGLGSCKISGSDTNGHNDGVTDATEYYTVADTSLSVEELLDNLIIIACPSENPDGRTYNSRRNANGFDLNRDGSNQTQAESTNITALINEWNPVVYAELHGYMEEFLVEPCTPPHEPNMEYDILVKNFALGAEAFGGAALATMSDDGVYGGEFDMKYQSYYTPLRDDFTPGEGWSAWDDLCTNYTPSYAMLNCGSMGYTIETPSNNEASTRLFECGMYGLWDYVMENKDDIYRNQLEFFRRGVENEDHRADMESWYVDISNNVLASDTWRVPYAETDNYFPEYYVIPVDAQSQRDPADAYEMAEFLIHNGANVSRLTRNVTVDGVAYQAGSLVVDMYQAKRNYANAVLWKGADASASGFPDLYSESVSNFPEMRGFDCTPITVVGAFEGSLTNLTTVSATSQSTGSGSIAILSNNGTETVRAVNALLAAGKSVGMITEGSDKGDFVLSAADYRSVSSDYTLVAAFTDTMPTAYEIQEPTLFLTGRYAPFENYQISSGYYAQWFSEGYGFIDYTNVHSNGTSNYDVMAYDKQLGFQITSNPAEADVIVGSVALNSGSYGSAAVTAVKSGTPYIATGTSPLSYISRNLLSGLSYSSLGMEALHTVTYPSDSLTTASQAADGDYVIYTYNCGVITALPAGAEVLIQAADEDSFLAGCCLNDDGITLDGFVEAFAVESDGMDLTVFANSTVNRAHQQDDYLFVTNTIYSKCLSNEPMTIALVDDSDDDDSGSGSGSSSGTTTPTTPTTPESPAESTDAGDFTDVEGHWASESIAYVVEKGLMNGTSTTTFSPDMTLSRAMLVTILFQESGDAAEPLVSFDDVGTDVWYSEAVSWASGNGIVKGYGNGLFGPNDSITREQMATVLCRYAAPKGMDISNAGSLEAFSDSAQTSDWALASMAWAVGTGTLIGKDSGRLDPAGVVTRAEAAVMLQRFCEWAA</sequence>
<dbReference type="EMBL" id="QEKK01000006">
    <property type="protein sequence ID" value="PVY48716.1"/>
    <property type="molecule type" value="Genomic_DNA"/>
</dbReference>
<dbReference type="GeneID" id="93228523"/>
<feature type="domain" description="SLH" evidence="4">
    <location>
        <begin position="1897"/>
        <end position="1960"/>
    </location>
</feature>
<evidence type="ECO:0000259" key="4">
    <source>
        <dbReference type="PROSITE" id="PS51272"/>
    </source>
</evidence>
<dbReference type="OrthoDB" id="9758209at2"/>
<dbReference type="PROSITE" id="PS51272">
    <property type="entry name" value="SLH"/>
    <property type="match status" value="3"/>
</dbReference>
<protein>
    <submittedName>
        <fullName evidence="5">S-layer family protein</fullName>
    </submittedName>
</protein>
<dbReference type="Gene3D" id="3.40.630.10">
    <property type="entry name" value="Zn peptidases"/>
    <property type="match status" value="2"/>
</dbReference>
<dbReference type="RefSeq" id="WP_116722267.1">
    <property type="nucleotide sequence ID" value="NZ_CP011524.1"/>
</dbReference>